<dbReference type="InterPro" id="IPR011545">
    <property type="entry name" value="DEAD/DEAH_box_helicase_dom"/>
</dbReference>
<evidence type="ECO:0000259" key="17">
    <source>
        <dbReference type="PROSITE" id="PS51192"/>
    </source>
</evidence>
<evidence type="ECO:0000256" key="3">
    <source>
        <dbReference type="ARBA" id="ARBA00022741"/>
    </source>
</evidence>
<dbReference type="InterPro" id="IPR045562">
    <property type="entry name" value="RecG_dom3_C"/>
</dbReference>
<feature type="domain" description="Helicase C-terminal" evidence="18">
    <location>
        <begin position="598"/>
        <end position="764"/>
    </location>
</feature>
<evidence type="ECO:0000256" key="2">
    <source>
        <dbReference type="ARBA" id="ARBA00017846"/>
    </source>
</evidence>
<evidence type="ECO:0000313" key="20">
    <source>
        <dbReference type="Proteomes" id="UP000050417"/>
    </source>
</evidence>
<dbReference type="InterPro" id="IPR012340">
    <property type="entry name" value="NA-bd_OB-fold"/>
</dbReference>
<evidence type="ECO:0000256" key="6">
    <source>
        <dbReference type="ARBA" id="ARBA00022806"/>
    </source>
</evidence>
<comment type="similarity">
    <text evidence="1 15">Belongs to the helicase family. RecG subfamily.</text>
</comment>
<dbReference type="InterPro" id="IPR014001">
    <property type="entry name" value="Helicase_ATP-bd"/>
</dbReference>
<dbReference type="GO" id="GO:0005524">
    <property type="term" value="F:ATP binding"/>
    <property type="evidence" value="ECO:0007669"/>
    <property type="project" value="UniProtKB-KW"/>
</dbReference>
<sequence>MVSSIEKLLKFAKLEIDRGYDNRSVFGGLNYIAPLWDQEAKSQKIDSALVENITAILAAYDSYNLEQRKVAIAEIISTLSEGAQAGPAAAESAPASRPTSATGVEQPTQRATRPPEPTGSQPRPAPAETPSQPAKMVELSAPLTVLSGIGSKKYAQLKKLGLETIGDLLYFFPRRYDDYSKLKPINRLEYGEKVTVIGTVMSESTRTSRGGKTITELIVSDTTSFLRVNFFNNPYAAARYKTGDQLVLSGKIDTYLGRLVMNHPDIELIDQQHLHTNRIVPVYPLVEGITQKDIRSHVSRVVERYAPLVADPLPSFIRKEAGIPDLRRALQQVHYPDNEDLLKQARRRFAFEEIFYIQLGVLSQKRSWKAASAASYSITDDYLAQQIQRLPFPLTGAQRRVLDEIRADLASGSPMNRLLQGDVGSGKTIIAALAVLVIAQNNAQSAIMAPTSILADQHYRNLTRLLTQPIAEDEQPPLRPEEIRLLVGDTPESERQEIRAGLSSGEIKLLIGTHALIEDGVEFNQLQLAVIDEQHRFGVNQRARLRAKGQNPHLLVMTATPIPRSMALTVYGDLDLSIMDEMPQGRQPVNTHVLSPRERERAYSLIQSQITSGHQAFIICPLVEQPDDDQPDPDLEKKAAVQEYERLQTSVFPHLKLGLLHGRMKPDEKDAVMRKFQQKVFDILVSTSVVEVGVDIPNATVILIEGANRFGLAQLHQFRGRVGRGGDAAYCILVPEKEDAVENERLMVMTQTNDGFVLAEKDLEQRGPGQFLGTRQSGFSELKMASLSDVHLIEKARGLAHQLFERDPELQNPENLELSRRLQAFWKSGKGDQS</sequence>
<keyword evidence="3 15" id="KW-0547">Nucleotide-binding</keyword>
<keyword evidence="4 15" id="KW-0227">DNA damage</keyword>
<dbReference type="Pfam" id="PF00271">
    <property type="entry name" value="Helicase_C"/>
    <property type="match status" value="1"/>
</dbReference>
<dbReference type="PANTHER" id="PTHR47964:SF1">
    <property type="entry name" value="ATP-DEPENDENT DNA HELICASE HOMOLOG RECG, CHLOROPLASTIC"/>
    <property type="match status" value="1"/>
</dbReference>
<evidence type="ECO:0000256" key="15">
    <source>
        <dbReference type="RuleBase" id="RU363016"/>
    </source>
</evidence>
<comment type="caution">
    <text evidence="19">The sequence shown here is derived from an EMBL/GenBank/DDBJ whole genome shotgun (WGS) entry which is preliminary data.</text>
</comment>
<dbReference type="NCBIfam" id="TIGR00643">
    <property type="entry name" value="recG"/>
    <property type="match status" value="1"/>
</dbReference>
<keyword evidence="20" id="KW-1185">Reference proteome</keyword>
<dbReference type="OrthoDB" id="9804325at2"/>
<dbReference type="Pfam" id="PF19833">
    <property type="entry name" value="RecG_dom3_C"/>
    <property type="match status" value="1"/>
</dbReference>
<dbReference type="GO" id="GO:0016887">
    <property type="term" value="F:ATP hydrolysis activity"/>
    <property type="evidence" value="ECO:0007669"/>
    <property type="project" value="RHEA"/>
</dbReference>
<name>A0A0P6XQ38_9CHLR</name>
<reference evidence="19 20" key="1">
    <citation type="submission" date="2015-07" db="EMBL/GenBank/DDBJ databases">
        <title>Genome sequence of Ornatilinea apprima DSM 23815.</title>
        <authorList>
            <person name="Hemp J."/>
            <person name="Ward L.M."/>
            <person name="Pace L.A."/>
            <person name="Fischer W.W."/>
        </authorList>
    </citation>
    <scope>NUCLEOTIDE SEQUENCE [LARGE SCALE GENOMIC DNA]</scope>
    <source>
        <strain evidence="19 20">P3M-1</strain>
    </source>
</reference>
<dbReference type="AlphaFoldDB" id="A0A0P6XQ38"/>
<protein>
    <recommendedName>
        <fullName evidence="2 15">ATP-dependent DNA helicase RecG</fullName>
        <ecNumber evidence="13 15">5.6.2.4</ecNumber>
    </recommendedName>
</protein>
<keyword evidence="8" id="KW-0238">DNA-binding</keyword>
<evidence type="ECO:0000256" key="7">
    <source>
        <dbReference type="ARBA" id="ARBA00022840"/>
    </source>
</evidence>
<evidence type="ECO:0000256" key="12">
    <source>
        <dbReference type="ARBA" id="ARBA00034617"/>
    </source>
</evidence>
<dbReference type="InterPro" id="IPR004609">
    <property type="entry name" value="ATP-dep_DNA_helicase_RecG"/>
</dbReference>
<dbReference type="STRING" id="1134406.ADN00_13780"/>
<dbReference type="InterPro" id="IPR033454">
    <property type="entry name" value="RecG_wedge"/>
</dbReference>
<dbReference type="CDD" id="cd17992">
    <property type="entry name" value="DEXHc_RecG"/>
    <property type="match status" value="1"/>
</dbReference>
<evidence type="ECO:0000259" key="18">
    <source>
        <dbReference type="PROSITE" id="PS51194"/>
    </source>
</evidence>
<evidence type="ECO:0000256" key="13">
    <source>
        <dbReference type="ARBA" id="ARBA00034808"/>
    </source>
</evidence>
<dbReference type="Gene3D" id="3.40.50.300">
    <property type="entry name" value="P-loop containing nucleotide triphosphate hydrolases"/>
    <property type="match status" value="2"/>
</dbReference>
<dbReference type="PROSITE" id="PS51194">
    <property type="entry name" value="HELICASE_CTER"/>
    <property type="match status" value="1"/>
</dbReference>
<dbReference type="Proteomes" id="UP000050417">
    <property type="component" value="Unassembled WGS sequence"/>
</dbReference>
<keyword evidence="10 15" id="KW-0234">DNA repair</keyword>
<dbReference type="EC" id="5.6.2.4" evidence="13 15"/>
<evidence type="ECO:0000256" key="4">
    <source>
        <dbReference type="ARBA" id="ARBA00022763"/>
    </source>
</evidence>
<dbReference type="PROSITE" id="PS51192">
    <property type="entry name" value="HELICASE_ATP_BIND_1"/>
    <property type="match status" value="1"/>
</dbReference>
<feature type="region of interest" description="Disordered" evidence="16">
    <location>
        <begin position="86"/>
        <end position="133"/>
    </location>
</feature>
<dbReference type="CDD" id="cd04488">
    <property type="entry name" value="RecG_wedge_OBF"/>
    <property type="match status" value="1"/>
</dbReference>
<dbReference type="GO" id="GO:0006310">
    <property type="term" value="P:DNA recombination"/>
    <property type="evidence" value="ECO:0007669"/>
    <property type="project" value="UniProtKB-UniRule"/>
</dbReference>
<keyword evidence="6 15" id="KW-0347">Helicase</keyword>
<evidence type="ECO:0000256" key="5">
    <source>
        <dbReference type="ARBA" id="ARBA00022801"/>
    </source>
</evidence>
<accession>A0A0P6XQ38</accession>
<keyword evidence="9 15" id="KW-0233">DNA recombination</keyword>
<evidence type="ECO:0000256" key="9">
    <source>
        <dbReference type="ARBA" id="ARBA00023172"/>
    </source>
</evidence>
<evidence type="ECO:0000256" key="16">
    <source>
        <dbReference type="SAM" id="MobiDB-lite"/>
    </source>
</evidence>
<dbReference type="PATRIC" id="fig|1134406.4.peg.1333"/>
<dbReference type="NCBIfam" id="NF008165">
    <property type="entry name" value="PRK10917.1-3"/>
    <property type="match status" value="1"/>
</dbReference>
<keyword evidence="7 15" id="KW-0067">ATP-binding</keyword>
<evidence type="ECO:0000256" key="10">
    <source>
        <dbReference type="ARBA" id="ARBA00023204"/>
    </source>
</evidence>
<keyword evidence="11" id="KW-0413">Isomerase</keyword>
<feature type="compositionally biased region" description="Low complexity" evidence="16">
    <location>
        <begin position="86"/>
        <end position="103"/>
    </location>
</feature>
<evidence type="ECO:0000256" key="8">
    <source>
        <dbReference type="ARBA" id="ARBA00023125"/>
    </source>
</evidence>
<feature type="domain" description="Helicase ATP-binding" evidence="17">
    <location>
        <begin position="408"/>
        <end position="579"/>
    </location>
</feature>
<dbReference type="RefSeq" id="WP_075063604.1">
    <property type="nucleotide sequence ID" value="NZ_LGCL01000032.1"/>
</dbReference>
<dbReference type="GO" id="GO:0003677">
    <property type="term" value="F:DNA binding"/>
    <property type="evidence" value="ECO:0007669"/>
    <property type="project" value="UniProtKB-KW"/>
</dbReference>
<dbReference type="SUPFAM" id="SSF52540">
    <property type="entry name" value="P-loop containing nucleoside triphosphate hydrolases"/>
    <property type="match status" value="2"/>
</dbReference>
<dbReference type="InterPro" id="IPR047112">
    <property type="entry name" value="RecG/Mfd"/>
</dbReference>
<organism evidence="19 20">
    <name type="scientific">Ornatilinea apprima</name>
    <dbReference type="NCBI Taxonomy" id="1134406"/>
    <lineage>
        <taxon>Bacteria</taxon>
        <taxon>Bacillati</taxon>
        <taxon>Chloroflexota</taxon>
        <taxon>Anaerolineae</taxon>
        <taxon>Anaerolineales</taxon>
        <taxon>Anaerolineaceae</taxon>
        <taxon>Ornatilinea</taxon>
    </lineage>
</organism>
<evidence type="ECO:0000313" key="19">
    <source>
        <dbReference type="EMBL" id="KPL74360.1"/>
    </source>
</evidence>
<dbReference type="SUPFAM" id="SSF50249">
    <property type="entry name" value="Nucleic acid-binding proteins"/>
    <property type="match status" value="1"/>
</dbReference>
<comment type="catalytic activity">
    <reaction evidence="14 15">
        <text>ATP + H2O = ADP + phosphate + H(+)</text>
        <dbReference type="Rhea" id="RHEA:13065"/>
        <dbReference type="ChEBI" id="CHEBI:15377"/>
        <dbReference type="ChEBI" id="CHEBI:15378"/>
        <dbReference type="ChEBI" id="CHEBI:30616"/>
        <dbReference type="ChEBI" id="CHEBI:43474"/>
        <dbReference type="ChEBI" id="CHEBI:456216"/>
        <dbReference type="EC" id="5.6.2.4"/>
    </reaction>
</comment>
<dbReference type="Pfam" id="PF17191">
    <property type="entry name" value="RecG_wedge"/>
    <property type="match status" value="1"/>
</dbReference>
<dbReference type="InterPro" id="IPR027417">
    <property type="entry name" value="P-loop_NTPase"/>
</dbReference>
<gene>
    <name evidence="19" type="ORF">ADN00_13780</name>
</gene>
<evidence type="ECO:0000256" key="11">
    <source>
        <dbReference type="ARBA" id="ARBA00023235"/>
    </source>
</evidence>
<dbReference type="InterPro" id="IPR001650">
    <property type="entry name" value="Helicase_C-like"/>
</dbReference>
<evidence type="ECO:0000256" key="14">
    <source>
        <dbReference type="ARBA" id="ARBA00048988"/>
    </source>
</evidence>
<comment type="function">
    <text evidence="15">Plays a critical role in recombination and DNA repair. Helps process Holliday junction intermediates to mature products by catalyzing branch migration. Has replication fork regression activity, unwinds stalled or blocked replication forks to make a HJ that can be resolved. Has a DNA unwinding activity characteristic of a DNA helicase with 3'-5' polarity.</text>
</comment>
<proteinExistence type="inferred from homology"/>
<dbReference type="NCBIfam" id="NF008168">
    <property type="entry name" value="PRK10917.2-2"/>
    <property type="match status" value="1"/>
</dbReference>
<dbReference type="GO" id="GO:0006281">
    <property type="term" value="P:DNA repair"/>
    <property type="evidence" value="ECO:0007669"/>
    <property type="project" value="UniProtKB-UniRule"/>
</dbReference>
<keyword evidence="5 15" id="KW-0378">Hydrolase</keyword>
<comment type="catalytic activity">
    <reaction evidence="12 15">
        <text>Couples ATP hydrolysis with the unwinding of duplex DNA by translocating in the 3'-5' direction.</text>
        <dbReference type="EC" id="5.6.2.4"/>
    </reaction>
</comment>
<dbReference type="SMART" id="SM00490">
    <property type="entry name" value="HELICc"/>
    <property type="match status" value="1"/>
</dbReference>
<dbReference type="PANTHER" id="PTHR47964">
    <property type="entry name" value="ATP-DEPENDENT DNA HELICASE HOMOLOG RECG, CHLOROPLASTIC"/>
    <property type="match status" value="1"/>
</dbReference>
<evidence type="ECO:0000256" key="1">
    <source>
        <dbReference type="ARBA" id="ARBA00007504"/>
    </source>
</evidence>
<dbReference type="Pfam" id="PF00270">
    <property type="entry name" value="DEAD"/>
    <property type="match status" value="1"/>
</dbReference>
<dbReference type="Gene3D" id="2.40.50.140">
    <property type="entry name" value="Nucleic acid-binding proteins"/>
    <property type="match status" value="1"/>
</dbReference>
<dbReference type="EMBL" id="LGCL01000032">
    <property type="protein sequence ID" value="KPL74360.1"/>
    <property type="molecule type" value="Genomic_DNA"/>
</dbReference>
<dbReference type="GO" id="GO:0043138">
    <property type="term" value="F:3'-5' DNA helicase activity"/>
    <property type="evidence" value="ECO:0007669"/>
    <property type="project" value="UniProtKB-EC"/>
</dbReference>
<dbReference type="SMART" id="SM00487">
    <property type="entry name" value="DEXDc"/>
    <property type="match status" value="1"/>
</dbReference>